<dbReference type="RefSeq" id="WP_092694563.1">
    <property type="nucleotide sequence ID" value="NZ_FNBK01000015.1"/>
</dbReference>
<dbReference type="STRING" id="660518.SAMN05216218_11596"/>
<dbReference type="AlphaFoldDB" id="A0A1G7RMJ7"/>
<dbReference type="PANTHER" id="PTHR43110">
    <property type="entry name" value="THIOL PEROXIDASE"/>
    <property type="match status" value="1"/>
</dbReference>
<evidence type="ECO:0000256" key="2">
    <source>
        <dbReference type="ARBA" id="ARBA00023284"/>
    </source>
</evidence>
<dbReference type="InterPro" id="IPR013766">
    <property type="entry name" value="Thioredoxin_domain"/>
</dbReference>
<evidence type="ECO:0000313" key="6">
    <source>
        <dbReference type="Proteomes" id="UP000199076"/>
    </source>
</evidence>
<evidence type="ECO:0000256" key="3">
    <source>
        <dbReference type="PIRSR" id="PIRSR000239-1"/>
    </source>
</evidence>
<protein>
    <submittedName>
        <fullName evidence="5">Peroxiredoxin</fullName>
    </submittedName>
</protein>
<dbReference type="Pfam" id="PF00578">
    <property type="entry name" value="AhpC-TSA"/>
    <property type="match status" value="1"/>
</dbReference>
<feature type="domain" description="Thioredoxin" evidence="4">
    <location>
        <begin position="2"/>
        <end position="156"/>
    </location>
</feature>
<accession>A0A1G7RMJ7</accession>
<gene>
    <name evidence="5" type="ORF">SAMN05216218_11596</name>
</gene>
<dbReference type="SUPFAM" id="SSF52833">
    <property type="entry name" value="Thioredoxin-like"/>
    <property type="match status" value="1"/>
</dbReference>
<dbReference type="PROSITE" id="PS51352">
    <property type="entry name" value="THIOREDOXIN_2"/>
    <property type="match status" value="1"/>
</dbReference>
<keyword evidence="2" id="KW-0676">Redox-active center</keyword>
<dbReference type="InterPro" id="IPR036249">
    <property type="entry name" value="Thioredoxin-like_sf"/>
</dbReference>
<organism evidence="5 6">
    <name type="scientific">Halorientalis regularis</name>
    <dbReference type="NCBI Taxonomy" id="660518"/>
    <lineage>
        <taxon>Archaea</taxon>
        <taxon>Methanobacteriati</taxon>
        <taxon>Methanobacteriota</taxon>
        <taxon>Stenosarchaea group</taxon>
        <taxon>Halobacteria</taxon>
        <taxon>Halobacteriales</taxon>
        <taxon>Haloarculaceae</taxon>
        <taxon>Halorientalis</taxon>
    </lineage>
</organism>
<name>A0A1G7RMJ7_9EURY</name>
<sequence>MVGEGEQAPDFEFPGLRGTERGVYRLSDYAAGGGVLLAFYPCDFSPLCKEKLCTLRDVEWFEFQPEFSVLGISQDSLYAHEEFIGRHDIPFPLLSDTDGRVTRNYDVQYDYWHRQPGLPRRAFFVLDESRTVRYRAVATEATEVPDLGPLLDAVRSLSTTAQG</sequence>
<keyword evidence="1" id="KW-0560">Oxidoreductase</keyword>
<keyword evidence="6" id="KW-1185">Reference proteome</keyword>
<proteinExistence type="predicted"/>
<evidence type="ECO:0000256" key="1">
    <source>
        <dbReference type="ARBA" id="ARBA00023002"/>
    </source>
</evidence>
<dbReference type="OrthoDB" id="165617at2157"/>
<reference evidence="6" key="1">
    <citation type="submission" date="2016-10" db="EMBL/GenBank/DDBJ databases">
        <authorList>
            <person name="Varghese N."/>
            <person name="Submissions S."/>
        </authorList>
    </citation>
    <scope>NUCLEOTIDE SEQUENCE [LARGE SCALE GENOMIC DNA]</scope>
    <source>
        <strain evidence="6">IBRC-M 10760</strain>
    </source>
</reference>
<dbReference type="Proteomes" id="UP000199076">
    <property type="component" value="Unassembled WGS sequence"/>
</dbReference>
<dbReference type="GO" id="GO:0016491">
    <property type="term" value="F:oxidoreductase activity"/>
    <property type="evidence" value="ECO:0007669"/>
    <property type="project" value="UniProtKB-KW"/>
</dbReference>
<dbReference type="Gene3D" id="3.40.30.10">
    <property type="entry name" value="Glutaredoxin"/>
    <property type="match status" value="1"/>
</dbReference>
<dbReference type="InterPro" id="IPR050455">
    <property type="entry name" value="Tpx_Peroxidase_subfamily"/>
</dbReference>
<dbReference type="InterPro" id="IPR000866">
    <property type="entry name" value="AhpC/TSA"/>
</dbReference>
<feature type="active site" description="Cysteine sulfenic acid (-SOH) intermediate; for peroxidase activity" evidence="3">
    <location>
        <position position="48"/>
    </location>
</feature>
<evidence type="ECO:0000313" key="5">
    <source>
        <dbReference type="EMBL" id="SDG11923.1"/>
    </source>
</evidence>
<dbReference type="PIRSF" id="PIRSF000239">
    <property type="entry name" value="AHPC"/>
    <property type="match status" value="1"/>
</dbReference>
<dbReference type="EMBL" id="FNBK01000015">
    <property type="protein sequence ID" value="SDG11923.1"/>
    <property type="molecule type" value="Genomic_DNA"/>
</dbReference>
<dbReference type="GO" id="GO:0016209">
    <property type="term" value="F:antioxidant activity"/>
    <property type="evidence" value="ECO:0007669"/>
    <property type="project" value="InterPro"/>
</dbReference>
<dbReference type="PANTHER" id="PTHR43110:SF1">
    <property type="entry name" value="THIOL PEROXIDASE"/>
    <property type="match status" value="1"/>
</dbReference>
<evidence type="ECO:0000259" key="4">
    <source>
        <dbReference type="PROSITE" id="PS51352"/>
    </source>
</evidence>
<dbReference type="InterPro" id="IPR024706">
    <property type="entry name" value="Peroxiredoxin_AhpC-typ"/>
</dbReference>